<dbReference type="GO" id="GO:0002486">
    <property type="term" value="P:antigen processing and presentation of endogenous peptide antigen via MHC class I via ER pathway, TAP-independent"/>
    <property type="evidence" value="ECO:0007669"/>
    <property type="project" value="TreeGrafter"/>
</dbReference>
<reference evidence="7" key="1">
    <citation type="submission" date="2019-09" db="EMBL/GenBank/DDBJ databases">
        <title>Bird 10,000 Genomes (B10K) Project - Family phase.</title>
        <authorList>
            <person name="Zhang G."/>
        </authorList>
    </citation>
    <scope>NUCLEOTIDE SEQUENCE [LARGE SCALE GENOMIC DNA]</scope>
</reference>
<evidence type="ECO:0000256" key="3">
    <source>
        <dbReference type="ARBA" id="ARBA00023136"/>
    </source>
</evidence>
<evidence type="ECO:0000256" key="2">
    <source>
        <dbReference type="ARBA" id="ARBA00022451"/>
    </source>
</evidence>
<dbReference type="GO" id="GO:0098553">
    <property type="term" value="C:lumenal side of endoplasmic reticulum membrane"/>
    <property type="evidence" value="ECO:0007669"/>
    <property type="project" value="UniProtKB-ARBA"/>
</dbReference>
<dbReference type="InterPro" id="IPR011161">
    <property type="entry name" value="MHC_I-like_Ag-recog"/>
</dbReference>
<proteinExistence type="predicted"/>
<dbReference type="Pfam" id="PF00129">
    <property type="entry name" value="MHC_I"/>
    <property type="match status" value="1"/>
</dbReference>
<dbReference type="EMBL" id="VXBM01010287">
    <property type="protein sequence ID" value="NXO46871.1"/>
    <property type="molecule type" value="Genomic_DNA"/>
</dbReference>
<feature type="non-terminal residue" evidence="6">
    <location>
        <position position="1"/>
    </location>
</feature>
<dbReference type="GO" id="GO:0005615">
    <property type="term" value="C:extracellular space"/>
    <property type="evidence" value="ECO:0007669"/>
    <property type="project" value="TreeGrafter"/>
</dbReference>
<protein>
    <submittedName>
        <fullName evidence="6">HMR1 protein</fullName>
    </submittedName>
</protein>
<keyword evidence="2" id="KW-0490">MHC I</keyword>
<name>A0A7L1SC18_9PASS</name>
<dbReference type="GO" id="GO:0030670">
    <property type="term" value="C:phagocytic vesicle membrane"/>
    <property type="evidence" value="ECO:0007669"/>
    <property type="project" value="UniProtKB-ARBA"/>
</dbReference>
<dbReference type="GO" id="GO:0009897">
    <property type="term" value="C:external side of plasma membrane"/>
    <property type="evidence" value="ECO:0007669"/>
    <property type="project" value="TreeGrafter"/>
</dbReference>
<keyword evidence="2" id="KW-0391">Immunity</keyword>
<dbReference type="GO" id="GO:0001916">
    <property type="term" value="P:positive regulation of T cell mediated cytotoxicity"/>
    <property type="evidence" value="ECO:0007669"/>
    <property type="project" value="TreeGrafter"/>
</dbReference>
<dbReference type="InterPro" id="IPR050208">
    <property type="entry name" value="MHC_class-I_related"/>
</dbReference>
<dbReference type="OrthoDB" id="8936120at2759"/>
<feature type="non-terminal residue" evidence="6">
    <location>
        <position position="77"/>
    </location>
</feature>
<keyword evidence="4" id="KW-0325">Glycoprotein</keyword>
<dbReference type="PANTHER" id="PTHR16675:SF251">
    <property type="entry name" value="HLA CLASS I HISTOCOMPATIBILITY ANTIGEN, C ALPHA CHAIN"/>
    <property type="match status" value="1"/>
</dbReference>
<dbReference type="InterPro" id="IPR011162">
    <property type="entry name" value="MHC_I/II-like_Ag-recog"/>
</dbReference>
<accession>A0A7L1SC18</accession>
<dbReference type="GO" id="GO:0042612">
    <property type="term" value="C:MHC class I protein complex"/>
    <property type="evidence" value="ECO:0007669"/>
    <property type="project" value="UniProtKB-KW"/>
</dbReference>
<keyword evidence="7" id="KW-1185">Reference proteome</keyword>
<dbReference type="InterPro" id="IPR037055">
    <property type="entry name" value="MHC_I-like_Ag-recog_sf"/>
</dbReference>
<gene>
    <name evidence="6" type="primary">Mr1_1</name>
    <name evidence="6" type="ORF">LOCOCH_R15406</name>
</gene>
<evidence type="ECO:0000313" key="6">
    <source>
        <dbReference type="EMBL" id="NXO46871.1"/>
    </source>
</evidence>
<comment type="caution">
    <text evidence="6">The sequence shown here is derived from an EMBL/GenBank/DDBJ whole genome shotgun (WGS) entry which is preliminary data.</text>
</comment>
<comment type="subcellular location">
    <subcellularLocation>
        <location evidence="1">Membrane</location>
        <topology evidence="1">Single-pass membrane protein</topology>
    </subcellularLocation>
</comment>
<evidence type="ECO:0000259" key="5">
    <source>
        <dbReference type="Pfam" id="PF00129"/>
    </source>
</evidence>
<evidence type="ECO:0000256" key="1">
    <source>
        <dbReference type="ARBA" id="ARBA00004167"/>
    </source>
</evidence>
<dbReference type="AlphaFoldDB" id="A0A7L1SC18"/>
<sequence>SLRYLSVAVSEPSPGIPQFMEVGFVDGIPFTRYNSERGRLEPLTQWMKDGTEPGFWDRNTRRCVGWQQLHAVDLETL</sequence>
<feature type="domain" description="MHC class I-like antigen recognition-like" evidence="5">
    <location>
        <begin position="1"/>
        <end position="77"/>
    </location>
</feature>
<dbReference type="Proteomes" id="UP000572057">
    <property type="component" value="Unassembled WGS sequence"/>
</dbReference>
<organism evidence="6 7">
    <name type="scientific">Helopsaltes ochotensis</name>
    <name type="common">Middendorff's grasshopper-warbler</name>
    <dbReference type="NCBI Taxonomy" id="3150915"/>
    <lineage>
        <taxon>Eukaryota</taxon>
        <taxon>Metazoa</taxon>
        <taxon>Chordata</taxon>
        <taxon>Craniata</taxon>
        <taxon>Vertebrata</taxon>
        <taxon>Euteleostomi</taxon>
        <taxon>Archelosauria</taxon>
        <taxon>Archosauria</taxon>
        <taxon>Dinosauria</taxon>
        <taxon>Saurischia</taxon>
        <taxon>Theropoda</taxon>
        <taxon>Coelurosauria</taxon>
        <taxon>Aves</taxon>
        <taxon>Neognathae</taxon>
        <taxon>Neoaves</taxon>
        <taxon>Telluraves</taxon>
        <taxon>Australaves</taxon>
        <taxon>Passeriformes</taxon>
        <taxon>Sylvioidea</taxon>
        <taxon>Locustellidae</taxon>
        <taxon>Helopsaltes</taxon>
    </lineage>
</organism>
<dbReference type="Gene3D" id="3.30.500.10">
    <property type="entry name" value="MHC class I-like antigen recognition-like"/>
    <property type="match status" value="1"/>
</dbReference>
<dbReference type="PANTHER" id="PTHR16675">
    <property type="entry name" value="MHC CLASS I-RELATED"/>
    <property type="match status" value="1"/>
</dbReference>
<evidence type="ECO:0000313" key="7">
    <source>
        <dbReference type="Proteomes" id="UP000572057"/>
    </source>
</evidence>
<dbReference type="GO" id="GO:0006955">
    <property type="term" value="P:immune response"/>
    <property type="evidence" value="ECO:0007669"/>
    <property type="project" value="TreeGrafter"/>
</dbReference>
<evidence type="ECO:0000256" key="4">
    <source>
        <dbReference type="ARBA" id="ARBA00023180"/>
    </source>
</evidence>
<keyword evidence="3" id="KW-0472">Membrane</keyword>
<dbReference type="SUPFAM" id="SSF54452">
    <property type="entry name" value="MHC antigen-recognition domain"/>
    <property type="match status" value="1"/>
</dbReference>
<dbReference type="GO" id="GO:0002476">
    <property type="term" value="P:antigen processing and presentation of endogenous peptide antigen via MHC class Ib"/>
    <property type="evidence" value="ECO:0007669"/>
    <property type="project" value="TreeGrafter"/>
</dbReference>